<comment type="caution">
    <text evidence="1">The sequence shown here is derived from an EMBL/GenBank/DDBJ whole genome shotgun (WGS) entry which is preliminary data.</text>
</comment>
<dbReference type="Proteomes" id="UP000820818">
    <property type="component" value="Unassembled WGS sequence"/>
</dbReference>
<evidence type="ECO:0000313" key="2">
    <source>
        <dbReference type="Proteomes" id="UP000820818"/>
    </source>
</evidence>
<dbReference type="AlphaFoldDB" id="A0AAD5KSH7"/>
<evidence type="ECO:0000313" key="1">
    <source>
        <dbReference type="EMBL" id="KAI9549355.1"/>
    </source>
</evidence>
<keyword evidence="2" id="KW-1185">Reference proteome</keyword>
<gene>
    <name evidence="1" type="ORF">GHT06_003721</name>
</gene>
<protein>
    <submittedName>
        <fullName evidence="1">Uncharacterized protein</fullName>
    </submittedName>
</protein>
<sequence length="296" mass="31334">MDINTAGVVTIRQNGWVIRSFKGAKSDYYFAFTSYNAKVIQNIKLTSYSPIEMICTDIDSDGDGKPNRLDIDSDDDGCNDAVEAGAATASQAIPFVGAVGSNGLIDSKEETVDSGDVNYVSTYLSYAMNSTFNACLDTDGDGLGNLMDIDDDNDGIVDDIEQGCSAPLFVNKTSTFSSTTKEAQLTGSVLNENGNIDYDLKMTGPGLAFTTTNFDGGNGLHFSVGDGGKLNININFKLTASASENGTNTTAPKVKYVDFGPNVPINTVPSTPINEAQNITLTWPGAYAVISIHSIN</sequence>
<organism evidence="1 2">
    <name type="scientific">Daphnia sinensis</name>
    <dbReference type="NCBI Taxonomy" id="1820382"/>
    <lineage>
        <taxon>Eukaryota</taxon>
        <taxon>Metazoa</taxon>
        <taxon>Ecdysozoa</taxon>
        <taxon>Arthropoda</taxon>
        <taxon>Crustacea</taxon>
        <taxon>Branchiopoda</taxon>
        <taxon>Diplostraca</taxon>
        <taxon>Cladocera</taxon>
        <taxon>Anomopoda</taxon>
        <taxon>Daphniidae</taxon>
        <taxon>Daphnia</taxon>
        <taxon>Daphnia similis group</taxon>
    </lineage>
</organism>
<proteinExistence type="predicted"/>
<dbReference type="EMBL" id="WJBH02000308">
    <property type="protein sequence ID" value="KAI9549355.1"/>
    <property type="molecule type" value="Genomic_DNA"/>
</dbReference>
<reference evidence="1" key="1">
    <citation type="submission" date="2022-05" db="EMBL/GenBank/DDBJ databases">
        <title>A multi-omics perspective on studying reproductive biology in Daphnia sinensis.</title>
        <authorList>
            <person name="Jia J."/>
        </authorList>
    </citation>
    <scope>NUCLEOTIDE SEQUENCE</scope>
    <source>
        <strain evidence="1">WSL</strain>
    </source>
</reference>
<name>A0AAD5KSH7_9CRUS</name>
<accession>A0AAD5KSH7</accession>